<keyword evidence="2" id="KW-0812">Transmembrane</keyword>
<protein>
    <submittedName>
        <fullName evidence="5">Na_H_Exchanger domain-containing protein</fullName>
    </submittedName>
</protein>
<organism evidence="5">
    <name type="scientific">Anisakis simplex</name>
    <name type="common">Herring worm</name>
    <dbReference type="NCBI Taxonomy" id="6269"/>
    <lineage>
        <taxon>Eukaryota</taxon>
        <taxon>Metazoa</taxon>
        <taxon>Ecdysozoa</taxon>
        <taxon>Nematoda</taxon>
        <taxon>Chromadorea</taxon>
        <taxon>Rhabditida</taxon>
        <taxon>Spirurina</taxon>
        <taxon>Ascaridomorpha</taxon>
        <taxon>Ascaridoidea</taxon>
        <taxon>Anisakidae</taxon>
        <taxon>Anisakis</taxon>
        <taxon>Anisakis simplex complex</taxon>
    </lineage>
</organism>
<comment type="similarity">
    <text evidence="1">Belongs to the monovalent cation:proton antiporter 1 (CPA1) transporter (TC 2.A.36) family.</text>
</comment>
<proteinExistence type="inferred from homology"/>
<evidence type="ECO:0000256" key="2">
    <source>
        <dbReference type="SAM" id="Phobius"/>
    </source>
</evidence>
<accession>A0A0M3KG22</accession>
<dbReference type="Proteomes" id="UP000267096">
    <property type="component" value="Unassembled WGS sequence"/>
</dbReference>
<evidence type="ECO:0000313" key="3">
    <source>
        <dbReference type="EMBL" id="VDK68815.1"/>
    </source>
</evidence>
<feature type="transmembrane region" description="Helical" evidence="2">
    <location>
        <begin position="88"/>
        <end position="110"/>
    </location>
</feature>
<dbReference type="EMBL" id="UYRR01037039">
    <property type="protein sequence ID" value="VDK68815.1"/>
    <property type="molecule type" value="Genomic_DNA"/>
</dbReference>
<gene>
    <name evidence="3" type="ORF">ASIM_LOCUS19320</name>
</gene>
<evidence type="ECO:0000313" key="5">
    <source>
        <dbReference type="WBParaSite" id="ASIM_0001993401-mRNA-1"/>
    </source>
</evidence>
<dbReference type="WBParaSite" id="ASIM_0001993401-mRNA-1">
    <property type="protein sequence ID" value="ASIM_0001993401-mRNA-1"/>
    <property type="gene ID" value="ASIM_0001993401"/>
</dbReference>
<sequence length="150" mass="16584">MPALFVLIGYDFDFSTVDYALALRGMIVLAIGICLRILCCYILTFGANFNRSEQIFVSLAFISKATVQAALVPQLVQLTAGTQYSTQSAIILDTCVFAILITAPFGQLILRVLGPKTLKTSRCRSPKQAPTKQQQKQQHIQPTIVWIQCD</sequence>
<keyword evidence="2" id="KW-0472">Membrane</keyword>
<keyword evidence="2" id="KW-1133">Transmembrane helix</keyword>
<dbReference type="AlphaFoldDB" id="A0A0M3KG22"/>
<feature type="transmembrane region" description="Helical" evidence="2">
    <location>
        <begin position="55"/>
        <end position="76"/>
    </location>
</feature>
<keyword evidence="4" id="KW-1185">Reference proteome</keyword>
<name>A0A0M3KG22_ANISI</name>
<reference evidence="3 4" key="2">
    <citation type="submission" date="2018-11" db="EMBL/GenBank/DDBJ databases">
        <authorList>
            <consortium name="Pathogen Informatics"/>
        </authorList>
    </citation>
    <scope>NUCLEOTIDE SEQUENCE [LARGE SCALE GENOMIC DNA]</scope>
</reference>
<reference evidence="5" key="1">
    <citation type="submission" date="2017-02" db="UniProtKB">
        <authorList>
            <consortium name="WormBaseParasite"/>
        </authorList>
    </citation>
    <scope>IDENTIFICATION</scope>
</reference>
<dbReference type="OrthoDB" id="423807at2759"/>
<dbReference type="InterPro" id="IPR051843">
    <property type="entry name" value="CPA1_transporter"/>
</dbReference>
<evidence type="ECO:0000313" key="4">
    <source>
        <dbReference type="Proteomes" id="UP000267096"/>
    </source>
</evidence>
<dbReference type="GO" id="GO:0098662">
    <property type="term" value="P:inorganic cation transmembrane transport"/>
    <property type="evidence" value="ECO:0007669"/>
    <property type="project" value="TreeGrafter"/>
</dbReference>
<dbReference type="PANTHER" id="PTHR31102">
    <property type="match status" value="1"/>
</dbReference>
<evidence type="ECO:0000256" key="1">
    <source>
        <dbReference type="ARBA" id="ARBA00007367"/>
    </source>
</evidence>
<feature type="transmembrane region" description="Helical" evidence="2">
    <location>
        <begin position="20"/>
        <end position="43"/>
    </location>
</feature>
<dbReference type="PANTHER" id="PTHR31102:SF1">
    <property type="entry name" value="CATION_H+ EXCHANGER DOMAIN-CONTAINING PROTEIN"/>
    <property type="match status" value="1"/>
</dbReference>